<dbReference type="SUPFAM" id="SSF55486">
    <property type="entry name" value="Metalloproteases ('zincins'), catalytic domain"/>
    <property type="match status" value="1"/>
</dbReference>
<reference evidence="9 10" key="1">
    <citation type="submission" date="2020-02" db="EMBL/GenBank/DDBJ databases">
        <title>Draft genome sequence of two Spirosoma agri KCTC 52727 and Spirosoma terrae KCTC 52035.</title>
        <authorList>
            <person name="Rojas J."/>
            <person name="Ambika Manirajan B."/>
            <person name="Suarez C."/>
            <person name="Ratering S."/>
            <person name="Schnell S."/>
        </authorList>
    </citation>
    <scope>NUCLEOTIDE SEQUENCE [LARGE SCALE GENOMIC DNA]</scope>
    <source>
        <strain evidence="9 10">KCTC 52035</strain>
    </source>
</reference>
<dbReference type="PANTHER" id="PTHR33794:SF1">
    <property type="entry name" value="BACILLOLYSIN"/>
    <property type="match status" value="1"/>
</dbReference>
<feature type="domain" description="Peptidase M4" evidence="6">
    <location>
        <begin position="36"/>
        <end position="136"/>
    </location>
</feature>
<dbReference type="Pfam" id="PF18962">
    <property type="entry name" value="Por_Secre_tail"/>
    <property type="match status" value="1"/>
</dbReference>
<feature type="domain" description="Secretion system C-terminal sorting" evidence="8">
    <location>
        <begin position="656"/>
        <end position="728"/>
    </location>
</feature>
<dbReference type="GO" id="GO:0046872">
    <property type="term" value="F:metal ion binding"/>
    <property type="evidence" value="ECO:0007669"/>
    <property type="project" value="UniProtKB-KW"/>
</dbReference>
<dbReference type="PANTHER" id="PTHR33794">
    <property type="entry name" value="BACILLOLYSIN"/>
    <property type="match status" value="1"/>
</dbReference>
<dbReference type="InterPro" id="IPR026444">
    <property type="entry name" value="Secre_tail"/>
</dbReference>
<dbReference type="InterPro" id="IPR001570">
    <property type="entry name" value="Peptidase_M4_C_domain"/>
</dbReference>
<dbReference type="RefSeq" id="WP_163945846.1">
    <property type="nucleotide sequence ID" value="NZ_JAAFZH010000003.1"/>
</dbReference>
<keyword evidence="1" id="KW-0645">Protease</keyword>
<dbReference type="EMBL" id="JAAFZH010000003">
    <property type="protein sequence ID" value="NDU94913.1"/>
    <property type="molecule type" value="Genomic_DNA"/>
</dbReference>
<organism evidence="9 10">
    <name type="scientific">Spirosoma terrae</name>
    <dbReference type="NCBI Taxonomy" id="1968276"/>
    <lineage>
        <taxon>Bacteria</taxon>
        <taxon>Pseudomonadati</taxon>
        <taxon>Bacteroidota</taxon>
        <taxon>Cytophagia</taxon>
        <taxon>Cytophagales</taxon>
        <taxon>Cytophagaceae</taxon>
        <taxon>Spirosoma</taxon>
    </lineage>
</organism>
<dbReference type="AlphaFoldDB" id="A0A6L9L855"/>
<dbReference type="NCBIfam" id="TIGR04183">
    <property type="entry name" value="Por_Secre_tail"/>
    <property type="match status" value="1"/>
</dbReference>
<keyword evidence="2" id="KW-0479">Metal-binding</keyword>
<protein>
    <submittedName>
        <fullName evidence="9">T9SS type A sorting domain-containing protein</fullName>
    </submittedName>
</protein>
<evidence type="ECO:0000256" key="1">
    <source>
        <dbReference type="ARBA" id="ARBA00022670"/>
    </source>
</evidence>
<gene>
    <name evidence="9" type="ORF">GK108_08505</name>
</gene>
<evidence type="ECO:0000256" key="3">
    <source>
        <dbReference type="ARBA" id="ARBA00022801"/>
    </source>
</evidence>
<dbReference type="Gene3D" id="3.10.170.10">
    <property type="match status" value="1"/>
</dbReference>
<evidence type="ECO:0000256" key="2">
    <source>
        <dbReference type="ARBA" id="ARBA00022723"/>
    </source>
</evidence>
<evidence type="ECO:0000256" key="4">
    <source>
        <dbReference type="ARBA" id="ARBA00022833"/>
    </source>
</evidence>
<accession>A0A6L9L855</accession>
<dbReference type="GO" id="GO:0006508">
    <property type="term" value="P:proteolysis"/>
    <property type="evidence" value="ECO:0007669"/>
    <property type="project" value="UniProtKB-KW"/>
</dbReference>
<evidence type="ECO:0000259" key="8">
    <source>
        <dbReference type="Pfam" id="PF18962"/>
    </source>
</evidence>
<keyword evidence="5" id="KW-0482">Metalloprotease</keyword>
<evidence type="ECO:0000259" key="6">
    <source>
        <dbReference type="Pfam" id="PF01447"/>
    </source>
</evidence>
<dbReference type="InterPro" id="IPR013856">
    <property type="entry name" value="Peptidase_M4_domain"/>
</dbReference>
<dbReference type="InterPro" id="IPR027268">
    <property type="entry name" value="Peptidase_M4/M1_CTD_sf"/>
</dbReference>
<comment type="caution">
    <text evidence="9">The sequence shown here is derived from an EMBL/GenBank/DDBJ whole genome shotgun (WGS) entry which is preliminary data.</text>
</comment>
<feature type="domain" description="Peptidase M4 C-terminal" evidence="7">
    <location>
        <begin position="152"/>
        <end position="312"/>
    </location>
</feature>
<sequence>MSTNIPQGLETRFDQNNNAAFVLANTDPNNPNVNPAWDDPEITNPTLNWGNTAQAATTAHWATWRAYLYFKNRFNMNGVNGAGTVARVLISNSIERNAVWAYNSSAANNNIMVIGQNNGNFLSSVDIVAHEYGHGVSNYLIAGWTPSATNPEPRALNEGFSDIIGTTIERELYPTGGPNDIWNYRIGEDVMLLRDMANPHSITNFGIFPNRPYPQIYQEPSFWDFNNQQHHNSTVLSKWFHTLTTGNGPNGNITPISFEDAMSVVYWGLENYIYGDYNYPNAANALRMAAGALFGECSPQQRAVAAAWGAVGLPTTYVCSPDCNFAATSFTPTSVACNQAITLNTGCTVGSSGYSNGWTCQGVTYSYSGPNVPYNSSYSTSLNVTAPSTSGNYQYSLAMSKPSSGCYTPTYTFNVNVNCGSTANCNFSSGPRYVGTWNGLNVQIRQISGKNVLVTAIIGASNDKYYPRGDNFWGSFNLDPGAAGLQSCLNAGSTGWGGLSAPGTIAPPAGYYQGTEPDGAVFYAQNGSNPPNPCDMSTPRHVGTWNGLNVQIRQFPNNKRGLVTAIPGASNDKFYPRGDNFWDNFTKVAGADQYRPCLNAGDTGWWGLSFPSGITPSSGYQQGTEPDGAVFFSTNGLRVGVAEPTLEDVSLVKIRPNPVQHELTVTFLLKEAGDVQIRLLDLQGRIQQNHTYQGNAGQNERVLNVASLPTGTYVLDVLLEQQRIVHKVLKQ</sequence>
<dbReference type="Pfam" id="PF02868">
    <property type="entry name" value="Peptidase_M4_C"/>
    <property type="match status" value="1"/>
</dbReference>
<evidence type="ECO:0000256" key="5">
    <source>
        <dbReference type="ARBA" id="ARBA00023049"/>
    </source>
</evidence>
<evidence type="ECO:0000259" key="7">
    <source>
        <dbReference type="Pfam" id="PF02868"/>
    </source>
</evidence>
<evidence type="ECO:0000313" key="9">
    <source>
        <dbReference type="EMBL" id="NDU94913.1"/>
    </source>
</evidence>
<keyword evidence="3" id="KW-0378">Hydrolase</keyword>
<name>A0A6L9L855_9BACT</name>
<proteinExistence type="predicted"/>
<keyword evidence="4" id="KW-0862">Zinc</keyword>
<dbReference type="Proteomes" id="UP000474175">
    <property type="component" value="Unassembled WGS sequence"/>
</dbReference>
<dbReference type="GO" id="GO:0004222">
    <property type="term" value="F:metalloendopeptidase activity"/>
    <property type="evidence" value="ECO:0007669"/>
    <property type="project" value="InterPro"/>
</dbReference>
<dbReference type="InterPro" id="IPR050728">
    <property type="entry name" value="Zinc_Metalloprotease_M4"/>
</dbReference>
<dbReference type="Pfam" id="PF01447">
    <property type="entry name" value="Peptidase_M4"/>
    <property type="match status" value="1"/>
</dbReference>
<evidence type="ECO:0000313" key="10">
    <source>
        <dbReference type="Proteomes" id="UP000474175"/>
    </source>
</evidence>
<dbReference type="Gene3D" id="1.10.390.10">
    <property type="entry name" value="Neutral Protease Domain 2"/>
    <property type="match status" value="1"/>
</dbReference>
<keyword evidence="10" id="KW-1185">Reference proteome</keyword>